<proteinExistence type="predicted"/>
<feature type="transmembrane region" description="Helical" evidence="2">
    <location>
        <begin position="436"/>
        <end position="457"/>
    </location>
</feature>
<keyword evidence="4" id="KW-1185">Reference proteome</keyword>
<dbReference type="EMBL" id="JAHBAY010000008">
    <property type="protein sequence ID" value="MBT0771320.1"/>
    <property type="molecule type" value="Genomic_DNA"/>
</dbReference>
<evidence type="ECO:0008006" key="5">
    <source>
        <dbReference type="Google" id="ProtNLM"/>
    </source>
</evidence>
<keyword evidence="2" id="KW-0472">Membrane</keyword>
<comment type="caution">
    <text evidence="3">The sequence shown here is derived from an EMBL/GenBank/DDBJ whole genome shotgun (WGS) entry which is preliminary data.</text>
</comment>
<evidence type="ECO:0000313" key="3">
    <source>
        <dbReference type="EMBL" id="MBT0771320.1"/>
    </source>
</evidence>
<evidence type="ECO:0000256" key="2">
    <source>
        <dbReference type="SAM" id="Phobius"/>
    </source>
</evidence>
<keyword evidence="2" id="KW-0812">Transmembrane</keyword>
<feature type="transmembrane region" description="Helical" evidence="2">
    <location>
        <begin position="523"/>
        <end position="545"/>
    </location>
</feature>
<gene>
    <name evidence="3" type="ORF">KIH74_20450</name>
</gene>
<feature type="transmembrane region" description="Helical" evidence="2">
    <location>
        <begin position="381"/>
        <end position="399"/>
    </location>
</feature>
<feature type="transmembrane region" description="Helical" evidence="2">
    <location>
        <begin position="239"/>
        <end position="262"/>
    </location>
</feature>
<keyword evidence="2" id="KW-1133">Transmembrane helix</keyword>
<feature type="compositionally biased region" description="Acidic residues" evidence="1">
    <location>
        <begin position="58"/>
        <end position="71"/>
    </location>
</feature>
<feature type="compositionally biased region" description="Basic and acidic residues" evidence="1">
    <location>
        <begin position="14"/>
        <end position="35"/>
    </location>
</feature>
<evidence type="ECO:0000256" key="1">
    <source>
        <dbReference type="SAM" id="MobiDB-lite"/>
    </source>
</evidence>
<protein>
    <recommendedName>
        <fullName evidence="5">ABC transporter permease</fullName>
    </recommendedName>
</protein>
<feature type="transmembrane region" description="Helical" evidence="2">
    <location>
        <begin position="406"/>
        <end position="424"/>
    </location>
</feature>
<feature type="compositionally biased region" description="Low complexity" evidence="1">
    <location>
        <begin position="138"/>
        <end position="192"/>
    </location>
</feature>
<feature type="transmembrane region" description="Helical" evidence="2">
    <location>
        <begin position="464"/>
        <end position="483"/>
    </location>
</feature>
<dbReference type="RefSeq" id="WP_214157610.1">
    <property type="nucleotide sequence ID" value="NZ_JAHBAY010000008.1"/>
</dbReference>
<organism evidence="3 4">
    <name type="scientific">Kineosporia corallincola</name>
    <dbReference type="NCBI Taxonomy" id="2835133"/>
    <lineage>
        <taxon>Bacteria</taxon>
        <taxon>Bacillati</taxon>
        <taxon>Actinomycetota</taxon>
        <taxon>Actinomycetes</taxon>
        <taxon>Kineosporiales</taxon>
        <taxon>Kineosporiaceae</taxon>
        <taxon>Kineosporia</taxon>
    </lineage>
</organism>
<evidence type="ECO:0000313" key="4">
    <source>
        <dbReference type="Proteomes" id="UP001197247"/>
    </source>
</evidence>
<sequence>MTRDSASAPGPETDSDKDVTDSPEATEKTSADDTVKTPASATGTVGKSDEARTVAVDTTDDSQDTTDEGADEGTAKDPAASPAAAAVPASSSSTSAKDADLTLKPLPGKGAEAESAEATDGTASASDVKPVSGKSETDATATSTSTSTEKAAAATSAAVPVAAAATAPTATPTTPASSTPASSTSPSATTPSPDEKAEVPADPEGTGPSPELAEDDSTHDAPADPVTPEPEKHSTLFPLLGTLVALAALAAIFLGAMALPIAKATPNAVPVGVAGTDEITGQLTTLMQQFGGEGTFEIHQYGSQNALKTAIEDRDVYGGLFVDTTQAQMMIATAAGIEVSDALQTVANALQTQAQAQVTVTDVVAQPDEDPRGDGLSATELPLALVSVLPALALILLYRRRPLAQIGGAILASAAVGLAVAAVLNYGSGSTSGGNYWLLAAGLAAGFFATSIILLGLNAIGGRIGLGIGLAVFILLGAPLSGLSSVPEWLPDPWGTIGQMLPQGATATVLRSMAFFDAQGSKSALLVMIMWTAIGLLLLGLGTLLHRSNQRLAELKAEEAELDATEDKTPATV</sequence>
<dbReference type="Proteomes" id="UP001197247">
    <property type="component" value="Unassembled WGS sequence"/>
</dbReference>
<feature type="compositionally biased region" description="Low complexity" evidence="1">
    <location>
        <begin position="76"/>
        <end position="96"/>
    </location>
</feature>
<feature type="region of interest" description="Disordered" evidence="1">
    <location>
        <begin position="1"/>
        <end position="233"/>
    </location>
</feature>
<name>A0ABS5TJQ1_9ACTN</name>
<reference evidence="3 4" key="1">
    <citation type="submission" date="2021-05" db="EMBL/GenBank/DDBJ databases">
        <title>Kineosporia and Streptomyces sp. nov. two new marine actinobacteria isolated from Coral.</title>
        <authorList>
            <person name="Buangrab K."/>
            <person name="Sutthacheep M."/>
            <person name="Yeemin T."/>
            <person name="Harunari E."/>
            <person name="Igarashi Y."/>
            <person name="Kanchanasin P."/>
            <person name="Tanasupawat S."/>
            <person name="Phongsopitanun W."/>
        </authorList>
    </citation>
    <scope>NUCLEOTIDE SEQUENCE [LARGE SCALE GENOMIC DNA]</scope>
    <source>
        <strain evidence="3 4">J2-2</strain>
    </source>
</reference>
<accession>A0ABS5TJQ1</accession>